<evidence type="ECO:0000256" key="8">
    <source>
        <dbReference type="SAM" id="Phobius"/>
    </source>
</evidence>
<dbReference type="Pfam" id="PF13247">
    <property type="entry name" value="Fer4_11"/>
    <property type="match status" value="1"/>
</dbReference>
<dbReference type="PROSITE" id="PS00198">
    <property type="entry name" value="4FE4S_FER_1"/>
    <property type="match status" value="1"/>
</dbReference>
<comment type="subcellular location">
    <subcellularLocation>
        <location evidence="1">Cell envelope</location>
    </subcellularLocation>
</comment>
<evidence type="ECO:0000256" key="2">
    <source>
        <dbReference type="ARBA" id="ARBA00022485"/>
    </source>
</evidence>
<dbReference type="GO" id="GO:0015944">
    <property type="term" value="P:formate oxidation"/>
    <property type="evidence" value="ECO:0007669"/>
    <property type="project" value="InterPro"/>
</dbReference>
<reference evidence="10 11" key="1">
    <citation type="submission" date="2018-06" db="EMBL/GenBank/DDBJ databases">
        <title>Actinomadura craniellae sp. nov. isolated from marine sponge Craniella sp.</title>
        <authorList>
            <person name="Li L."/>
            <person name="Xu Q.H."/>
            <person name="Lin H.W."/>
            <person name="Lu Y.H."/>
        </authorList>
    </citation>
    <scope>NUCLEOTIDE SEQUENCE [LARGE SCALE GENOMIC DNA]</scope>
    <source>
        <strain evidence="10 11">LHW63021</strain>
    </source>
</reference>
<comment type="caution">
    <text evidence="10">The sequence shown here is derived from an EMBL/GenBank/DDBJ whole genome shotgun (WGS) entry which is preliminary data.</text>
</comment>
<dbReference type="GO" id="GO:0051539">
    <property type="term" value="F:4 iron, 4 sulfur cluster binding"/>
    <property type="evidence" value="ECO:0007669"/>
    <property type="project" value="UniProtKB-KW"/>
</dbReference>
<feature type="binding site" evidence="7">
    <location>
        <position position="27"/>
    </location>
    <ligand>
        <name>[4Fe-4S] cluster</name>
        <dbReference type="ChEBI" id="CHEBI:49883"/>
        <label>1</label>
    </ligand>
</feature>
<dbReference type="RefSeq" id="WP_111868702.1">
    <property type="nucleotide sequence ID" value="NZ_QLYX01000007.1"/>
</dbReference>
<dbReference type="PIRSF" id="PIRSF036298">
    <property type="entry name" value="FDH_4Fe4S"/>
    <property type="match status" value="1"/>
</dbReference>
<feature type="binding site" evidence="7">
    <location>
        <position position="176"/>
    </location>
    <ligand>
        <name>[4Fe-4S] cluster</name>
        <dbReference type="ChEBI" id="CHEBI:49883"/>
        <label>1</label>
    </ligand>
</feature>
<feature type="domain" description="4Fe-4S ferredoxin-type" evidence="9">
    <location>
        <begin position="18"/>
        <end position="48"/>
    </location>
</feature>
<dbReference type="GO" id="GO:0030313">
    <property type="term" value="C:cell envelope"/>
    <property type="evidence" value="ECO:0007669"/>
    <property type="project" value="UniProtKB-SubCell"/>
</dbReference>
<dbReference type="Pfam" id="PF12800">
    <property type="entry name" value="Fer4_4"/>
    <property type="match status" value="1"/>
</dbReference>
<evidence type="ECO:0000256" key="4">
    <source>
        <dbReference type="ARBA" id="ARBA00022737"/>
    </source>
</evidence>
<keyword evidence="2 7" id="KW-0004">4Fe-4S</keyword>
<dbReference type="GO" id="GO:0046872">
    <property type="term" value="F:metal ion binding"/>
    <property type="evidence" value="ECO:0007669"/>
    <property type="project" value="UniProtKB-KW"/>
</dbReference>
<feature type="binding site" evidence="7">
    <location>
        <position position="110"/>
    </location>
    <ligand>
        <name>[4Fe-4S] cluster</name>
        <dbReference type="ChEBI" id="CHEBI:49883"/>
        <label>4</label>
    </ligand>
</feature>
<evidence type="ECO:0000256" key="5">
    <source>
        <dbReference type="ARBA" id="ARBA00023004"/>
    </source>
</evidence>
<feature type="binding site" evidence="7">
    <location>
        <position position="101"/>
    </location>
    <ligand>
        <name>[4Fe-4S] cluster</name>
        <dbReference type="ChEBI" id="CHEBI:49883"/>
        <label>3</label>
    </ligand>
</feature>
<dbReference type="PANTHER" id="PTHR43545:SF6">
    <property type="entry name" value="FORMATE DEHYDROGENASE, NITRATE-INDUCIBLE, IRON-SULFUR SUBUNIT"/>
    <property type="match status" value="1"/>
</dbReference>
<gene>
    <name evidence="10" type="ORF">DPM19_16730</name>
</gene>
<feature type="domain" description="4Fe-4S ferredoxin-type" evidence="9">
    <location>
        <begin position="121"/>
        <end position="150"/>
    </location>
</feature>
<feature type="binding site" evidence="7">
    <location>
        <position position="133"/>
    </location>
    <ligand>
        <name>[4Fe-4S] cluster</name>
        <dbReference type="ChEBI" id="CHEBI:49883"/>
        <label>4</label>
    </ligand>
</feature>
<evidence type="ECO:0000256" key="3">
    <source>
        <dbReference type="ARBA" id="ARBA00022723"/>
    </source>
</evidence>
<dbReference type="SUPFAM" id="SSF54862">
    <property type="entry name" value="4Fe-4S ferredoxins"/>
    <property type="match status" value="1"/>
</dbReference>
<protein>
    <submittedName>
        <fullName evidence="10">4Fe-4S ferredoxin</fullName>
    </submittedName>
</protein>
<dbReference type="InterPro" id="IPR017900">
    <property type="entry name" value="4Fe4S_Fe_S_CS"/>
</dbReference>
<feature type="binding site" evidence="7">
    <location>
        <position position="37"/>
    </location>
    <ligand>
        <name>[4Fe-4S] cluster</name>
        <dbReference type="ChEBI" id="CHEBI:49883"/>
        <label>2</label>
    </ligand>
</feature>
<sequence>MTYDPARSSGYPDPPQRVGFFTDTSICIGCKACEVACKEWNGLPADGPLPEDASVLELTGMSYDNTGALGASTWRHVAFVEKQNDAGGLNWLMASDVCKHCTHAACLDVCPTGALFRTEFSSVVVQQDVCNGCAYCVSACPYGVIDRREGDGRAWKCTLCYDRLRGGLEPACAKACPTDSIQFGPLDELRERADQRLARLHSDGVTEARLYGEDPADGVGGAGAFFLLLDEPETYGLPPDPVATTRDLPAMWRWAAGAALGLAGGVAVAFLGARGRGR</sequence>
<keyword evidence="4" id="KW-0677">Repeat</keyword>
<feature type="binding site" evidence="7">
    <location>
        <position position="106"/>
    </location>
    <ligand>
        <name>[4Fe-4S] cluster</name>
        <dbReference type="ChEBI" id="CHEBI:49883"/>
        <label>3</label>
    </ligand>
</feature>
<keyword evidence="11" id="KW-1185">Reference proteome</keyword>
<feature type="binding site" evidence="7">
    <location>
        <position position="130"/>
    </location>
    <ligand>
        <name>[4Fe-4S] cluster</name>
        <dbReference type="ChEBI" id="CHEBI:49883"/>
        <label>4</label>
    </ligand>
</feature>
<keyword evidence="3 7" id="KW-0479">Metal-binding</keyword>
<evidence type="ECO:0000259" key="9">
    <source>
        <dbReference type="PROSITE" id="PS51379"/>
    </source>
</evidence>
<feature type="binding site" evidence="7">
    <location>
        <position position="136"/>
    </location>
    <ligand>
        <name>[4Fe-4S] cluster</name>
        <dbReference type="ChEBI" id="CHEBI:49883"/>
        <label>4</label>
    </ligand>
</feature>
<keyword evidence="8" id="KW-0472">Membrane</keyword>
<accession>A0A365H4M4</accession>
<dbReference type="InterPro" id="IPR017896">
    <property type="entry name" value="4Fe4S_Fe-S-bd"/>
</dbReference>
<dbReference type="PROSITE" id="PS51379">
    <property type="entry name" value="4FE4S_FER_2"/>
    <property type="match status" value="3"/>
</dbReference>
<proteinExistence type="predicted"/>
<feature type="binding site" evidence="7">
    <location>
        <position position="157"/>
    </location>
    <ligand>
        <name>[4Fe-4S] cluster</name>
        <dbReference type="ChEBI" id="CHEBI:49883"/>
        <label>2</label>
    </ligand>
</feature>
<evidence type="ECO:0000313" key="11">
    <source>
        <dbReference type="Proteomes" id="UP000251891"/>
    </source>
</evidence>
<feature type="binding site" evidence="7">
    <location>
        <position position="172"/>
    </location>
    <ligand>
        <name>[4Fe-4S] cluster</name>
        <dbReference type="ChEBI" id="CHEBI:49883"/>
        <label>2</label>
    </ligand>
</feature>
<keyword evidence="8" id="KW-0812">Transmembrane</keyword>
<evidence type="ECO:0000256" key="6">
    <source>
        <dbReference type="ARBA" id="ARBA00023014"/>
    </source>
</evidence>
<evidence type="ECO:0000313" key="10">
    <source>
        <dbReference type="EMBL" id="RAY13942.1"/>
    </source>
</evidence>
<dbReference type="PANTHER" id="PTHR43545">
    <property type="entry name" value="FORMATE DEHYDROGENASE, NITRATE-INDUCIBLE, IRON-SULFUR SUBUNIT"/>
    <property type="match status" value="1"/>
</dbReference>
<feature type="domain" description="4Fe-4S ferredoxin-type" evidence="9">
    <location>
        <begin position="89"/>
        <end position="120"/>
    </location>
</feature>
<feature type="binding site" evidence="7">
    <location>
        <position position="33"/>
    </location>
    <ligand>
        <name>[4Fe-4S] cluster</name>
        <dbReference type="ChEBI" id="CHEBI:49883"/>
        <label>1</label>
    </ligand>
</feature>
<dbReference type="CDD" id="cd10560">
    <property type="entry name" value="FDH-O_like"/>
    <property type="match status" value="1"/>
</dbReference>
<feature type="transmembrane region" description="Helical" evidence="8">
    <location>
        <begin position="251"/>
        <end position="273"/>
    </location>
</feature>
<feature type="binding site" evidence="7">
    <location>
        <position position="160"/>
    </location>
    <ligand>
        <name>[4Fe-4S] cluster</name>
        <dbReference type="ChEBI" id="CHEBI:49883"/>
        <label>2</label>
    </ligand>
</feature>
<dbReference type="InterPro" id="IPR051555">
    <property type="entry name" value="FDH_Electron_Transfer_Unit"/>
</dbReference>
<feature type="binding site" evidence="7">
    <location>
        <position position="30"/>
    </location>
    <ligand>
        <name>[4Fe-4S] cluster</name>
        <dbReference type="ChEBI" id="CHEBI:49883"/>
        <label>1</label>
    </ligand>
</feature>
<dbReference type="GO" id="GO:0045333">
    <property type="term" value="P:cellular respiration"/>
    <property type="evidence" value="ECO:0007669"/>
    <property type="project" value="InterPro"/>
</dbReference>
<organism evidence="10 11">
    <name type="scientific">Actinomadura craniellae</name>
    <dbReference type="NCBI Taxonomy" id="2231787"/>
    <lineage>
        <taxon>Bacteria</taxon>
        <taxon>Bacillati</taxon>
        <taxon>Actinomycetota</taxon>
        <taxon>Actinomycetes</taxon>
        <taxon>Streptosporangiales</taxon>
        <taxon>Thermomonosporaceae</taxon>
        <taxon>Actinomadura</taxon>
    </lineage>
</organism>
<dbReference type="InterPro" id="IPR014603">
    <property type="entry name" value="Formate_DH_Fe-S_su"/>
</dbReference>
<comment type="cofactor">
    <cofactor evidence="7">
        <name>[4Fe-4S] cluster</name>
        <dbReference type="ChEBI" id="CHEBI:49883"/>
    </cofactor>
    <text evidence="7">Binds 4 [4Fe-4S] clusters per subunit.</text>
</comment>
<evidence type="ECO:0000256" key="7">
    <source>
        <dbReference type="PIRSR" id="PIRSR036298-50"/>
    </source>
</evidence>
<keyword evidence="5 7" id="KW-0408">Iron</keyword>
<name>A0A365H4M4_9ACTN</name>
<feature type="binding site" evidence="7">
    <location>
        <position position="98"/>
    </location>
    <ligand>
        <name>[4Fe-4S] cluster</name>
        <dbReference type="ChEBI" id="CHEBI:49883"/>
        <label>3</label>
    </ligand>
</feature>
<evidence type="ECO:0000256" key="1">
    <source>
        <dbReference type="ARBA" id="ARBA00004196"/>
    </source>
</evidence>
<dbReference type="Proteomes" id="UP000251891">
    <property type="component" value="Unassembled WGS sequence"/>
</dbReference>
<feature type="binding site" evidence="7">
    <location>
        <position position="140"/>
    </location>
    <ligand>
        <name>[4Fe-4S] cluster</name>
        <dbReference type="ChEBI" id="CHEBI:49883"/>
        <label>3</label>
    </ligand>
</feature>
<dbReference type="AlphaFoldDB" id="A0A365H4M4"/>
<dbReference type="EMBL" id="QLYX01000007">
    <property type="protein sequence ID" value="RAY13942.1"/>
    <property type="molecule type" value="Genomic_DNA"/>
</dbReference>
<keyword evidence="6 7" id="KW-0411">Iron-sulfur</keyword>
<dbReference type="OrthoDB" id="9779457at2"/>
<keyword evidence="8" id="KW-1133">Transmembrane helix</keyword>
<dbReference type="Gene3D" id="3.30.70.20">
    <property type="match status" value="2"/>
</dbReference>